<dbReference type="Gramene" id="EOY00679">
    <property type="protein sequence ID" value="EOY00679"/>
    <property type="gene ID" value="TCM_010604"/>
</dbReference>
<keyword evidence="2" id="KW-1185">Reference proteome</keyword>
<evidence type="ECO:0000313" key="1">
    <source>
        <dbReference type="EMBL" id="EOY00679.1"/>
    </source>
</evidence>
<gene>
    <name evidence="1" type="ORF">TCM_010604</name>
</gene>
<dbReference type="HOGENOM" id="CLU_1613761_0_0_1"/>
<name>A0A061EEL7_THECC</name>
<reference evidence="1 2" key="1">
    <citation type="journal article" date="2013" name="Genome Biol.">
        <title>The genome sequence of the most widely cultivated cacao type and its use to identify candidate genes regulating pod color.</title>
        <authorList>
            <person name="Motamayor J.C."/>
            <person name="Mockaitis K."/>
            <person name="Schmutz J."/>
            <person name="Haiminen N."/>
            <person name="Iii D.L."/>
            <person name="Cornejo O."/>
            <person name="Findley S.D."/>
            <person name="Zheng P."/>
            <person name="Utro F."/>
            <person name="Royaert S."/>
            <person name="Saski C."/>
            <person name="Jenkins J."/>
            <person name="Podicheti R."/>
            <person name="Zhao M."/>
            <person name="Scheffler B.E."/>
            <person name="Stack J.C."/>
            <person name="Feltus F.A."/>
            <person name="Mustiga G.M."/>
            <person name="Amores F."/>
            <person name="Phillips W."/>
            <person name="Marelli J.P."/>
            <person name="May G.D."/>
            <person name="Shapiro H."/>
            <person name="Ma J."/>
            <person name="Bustamante C.D."/>
            <person name="Schnell R.J."/>
            <person name="Main D."/>
            <person name="Gilbert D."/>
            <person name="Parida L."/>
            <person name="Kuhn D.N."/>
        </authorList>
    </citation>
    <scope>NUCLEOTIDE SEQUENCE [LARGE SCALE GENOMIC DNA]</scope>
    <source>
        <strain evidence="2">cv. Matina 1-6</strain>
    </source>
</reference>
<dbReference type="EMBL" id="CM001880">
    <property type="protein sequence ID" value="EOY00679.1"/>
    <property type="molecule type" value="Genomic_DNA"/>
</dbReference>
<proteinExistence type="predicted"/>
<dbReference type="AlphaFoldDB" id="A0A061EEL7"/>
<protein>
    <submittedName>
        <fullName evidence="1">Uncharacterized protein</fullName>
    </submittedName>
</protein>
<dbReference type="Proteomes" id="UP000026915">
    <property type="component" value="Chromosome 2"/>
</dbReference>
<sequence>METGGLDVDLLLTKGTTRPWIIVKVWNQLVDNVWSKTEWQSCSRQTKQSYLIEKDSNVAKHIGGSLPFALHQKRMESYTLAFLHKYGEEPSTKLKFYLEAWIEAIGKPISTHTHIYEFGITVPVLIFLDLIATFEFASDPESAQPLPSFALKPKRYRQWINNVST</sequence>
<organism evidence="1 2">
    <name type="scientific">Theobroma cacao</name>
    <name type="common">Cacao</name>
    <name type="synonym">Cocoa</name>
    <dbReference type="NCBI Taxonomy" id="3641"/>
    <lineage>
        <taxon>Eukaryota</taxon>
        <taxon>Viridiplantae</taxon>
        <taxon>Streptophyta</taxon>
        <taxon>Embryophyta</taxon>
        <taxon>Tracheophyta</taxon>
        <taxon>Spermatophyta</taxon>
        <taxon>Magnoliopsida</taxon>
        <taxon>eudicotyledons</taxon>
        <taxon>Gunneridae</taxon>
        <taxon>Pentapetalae</taxon>
        <taxon>rosids</taxon>
        <taxon>malvids</taxon>
        <taxon>Malvales</taxon>
        <taxon>Malvaceae</taxon>
        <taxon>Byttnerioideae</taxon>
        <taxon>Theobroma</taxon>
    </lineage>
</organism>
<dbReference type="InParanoid" id="A0A061EEL7"/>
<evidence type="ECO:0000313" key="2">
    <source>
        <dbReference type="Proteomes" id="UP000026915"/>
    </source>
</evidence>
<accession>A0A061EEL7</accession>